<dbReference type="RefSeq" id="WP_092839497.1">
    <property type="nucleotide sequence ID" value="NZ_FNJL01000041.1"/>
</dbReference>
<reference evidence="2" key="1">
    <citation type="submission" date="2016-10" db="EMBL/GenBank/DDBJ databases">
        <authorList>
            <person name="Varghese N."/>
            <person name="Submissions S."/>
        </authorList>
    </citation>
    <scope>NUCLEOTIDE SEQUENCE [LARGE SCALE GENOMIC DNA]</scope>
    <source>
        <strain evidence="2">DSM 17101</strain>
    </source>
</reference>
<dbReference type="AlphaFoldDB" id="A0A1H0WIS6"/>
<organism evidence="1 2">
    <name type="scientific">Paracidovorax cattleyae</name>
    <dbReference type="NCBI Taxonomy" id="80868"/>
    <lineage>
        <taxon>Bacteria</taxon>
        <taxon>Pseudomonadati</taxon>
        <taxon>Pseudomonadota</taxon>
        <taxon>Betaproteobacteria</taxon>
        <taxon>Burkholderiales</taxon>
        <taxon>Comamonadaceae</taxon>
        <taxon>Paracidovorax</taxon>
    </lineage>
</organism>
<proteinExistence type="predicted"/>
<sequence>MQGLTGECLSGDLLTAVIWNWFAATESHSRLSQGAAGMVENPGYGLFHVVAQPVYSWGVMRSVKFPGVSIDIGHERTFAAVAVLGSVAENSRNMEALLEE</sequence>
<gene>
    <name evidence="1" type="ORF">SAMN04489708_1412</name>
</gene>
<evidence type="ECO:0000313" key="2">
    <source>
        <dbReference type="Proteomes" id="UP000199317"/>
    </source>
</evidence>
<dbReference type="OrthoDB" id="5438043at2"/>
<keyword evidence="2" id="KW-1185">Reference proteome</keyword>
<name>A0A1H0WIS6_9BURK</name>
<dbReference type="EMBL" id="FNJL01000041">
    <property type="protein sequence ID" value="SDP90669.1"/>
    <property type="molecule type" value="Genomic_DNA"/>
</dbReference>
<protein>
    <submittedName>
        <fullName evidence="1">Uncharacterized protein</fullName>
    </submittedName>
</protein>
<evidence type="ECO:0000313" key="1">
    <source>
        <dbReference type="EMBL" id="SDP90669.1"/>
    </source>
</evidence>
<accession>A0A1H0WIS6</accession>
<dbReference type="Proteomes" id="UP000199317">
    <property type="component" value="Unassembled WGS sequence"/>
</dbReference>